<dbReference type="Gene3D" id="3.75.10.10">
    <property type="entry name" value="L-arginine/glycine Amidinotransferase, Chain A"/>
    <property type="match status" value="1"/>
</dbReference>
<reference evidence="3 4" key="1">
    <citation type="submission" date="2022-12" db="EMBL/GenBank/DDBJ databases">
        <title>Chromosome-level genome of Tegillarca granosa.</title>
        <authorList>
            <person name="Kim J."/>
        </authorList>
    </citation>
    <scope>NUCLEOTIDE SEQUENCE [LARGE SCALE GENOMIC DNA]</scope>
    <source>
        <strain evidence="3">Teg-2019</strain>
        <tissue evidence="3">Adductor muscle</tissue>
    </source>
</reference>
<sequence>MAFKYNYAIFCRVPNSLKGNPAEARREHENLIDVLRKCEIKPIIMEETEDYPECPFVGDCAVVIGGTALITRPAVQSRQGETKEVRRVLKQDLKLKINEILDADATVDGGDVLFTGKEIFVGVRANGTNTAGAKCVQDAFPEYYVTPIFMDPSVSGNRHLKDMVNMAGRDIMAVGNSPAAQKVFKQMKSLAQYSYRILHLESDTASDMLYVNNRLVHRTREEIGEKSYSVSLHLRPFGTLKDKSFRCV</sequence>
<evidence type="ECO:0008006" key="5">
    <source>
        <dbReference type="Google" id="ProtNLM"/>
    </source>
</evidence>
<evidence type="ECO:0000256" key="1">
    <source>
        <dbReference type="ARBA" id="ARBA00008532"/>
    </source>
</evidence>
<evidence type="ECO:0000313" key="3">
    <source>
        <dbReference type="EMBL" id="KAJ8299903.1"/>
    </source>
</evidence>
<comment type="similarity">
    <text evidence="1">Belongs to the DDAH family.</text>
</comment>
<name>A0ABQ9E380_TEGGR</name>
<dbReference type="PANTHER" id="PTHR12737:SF9">
    <property type="entry name" value="DIMETHYLARGININASE"/>
    <property type="match status" value="1"/>
</dbReference>
<proteinExistence type="inferred from homology"/>
<dbReference type="Proteomes" id="UP001217089">
    <property type="component" value="Unassembled WGS sequence"/>
</dbReference>
<comment type="caution">
    <text evidence="3">The sequence shown here is derived from an EMBL/GenBank/DDBJ whole genome shotgun (WGS) entry which is preliminary data.</text>
</comment>
<evidence type="ECO:0000256" key="2">
    <source>
        <dbReference type="ARBA" id="ARBA00022801"/>
    </source>
</evidence>
<evidence type="ECO:0000313" key="4">
    <source>
        <dbReference type="Proteomes" id="UP001217089"/>
    </source>
</evidence>
<organism evidence="3 4">
    <name type="scientific">Tegillarca granosa</name>
    <name type="common">Malaysian cockle</name>
    <name type="synonym">Anadara granosa</name>
    <dbReference type="NCBI Taxonomy" id="220873"/>
    <lineage>
        <taxon>Eukaryota</taxon>
        <taxon>Metazoa</taxon>
        <taxon>Spiralia</taxon>
        <taxon>Lophotrochozoa</taxon>
        <taxon>Mollusca</taxon>
        <taxon>Bivalvia</taxon>
        <taxon>Autobranchia</taxon>
        <taxon>Pteriomorphia</taxon>
        <taxon>Arcoida</taxon>
        <taxon>Arcoidea</taxon>
        <taxon>Arcidae</taxon>
        <taxon>Tegillarca</taxon>
    </lineage>
</organism>
<gene>
    <name evidence="3" type="ORF">KUTeg_021422</name>
</gene>
<keyword evidence="4" id="KW-1185">Reference proteome</keyword>
<accession>A0ABQ9E380</accession>
<dbReference type="PANTHER" id="PTHR12737">
    <property type="entry name" value="DIMETHYLARGININE DIMETHYLAMINOHYDROLASE"/>
    <property type="match status" value="1"/>
</dbReference>
<keyword evidence="2" id="KW-0378">Hydrolase</keyword>
<dbReference type="EMBL" id="JARBDR010000919">
    <property type="protein sequence ID" value="KAJ8299903.1"/>
    <property type="molecule type" value="Genomic_DNA"/>
</dbReference>
<dbReference type="SUPFAM" id="SSF55909">
    <property type="entry name" value="Pentein"/>
    <property type="match status" value="1"/>
</dbReference>
<dbReference type="Pfam" id="PF19420">
    <property type="entry name" value="DDAH_eukar"/>
    <property type="match status" value="1"/>
</dbReference>
<dbReference type="InterPro" id="IPR033199">
    <property type="entry name" value="DDAH-like"/>
</dbReference>
<protein>
    <recommendedName>
        <fullName evidence="5">Dimethylargininase</fullName>
    </recommendedName>
</protein>